<dbReference type="InterPro" id="IPR007396">
    <property type="entry name" value="TR_PAI2-type"/>
</dbReference>
<accession>A0A2N3RIJ7</accession>
<sequence length="212" mass="23507">MYAPRAFAQTDLALLDWLFARDAFVTLISQGDDGQPAISHLPVLYQRDGQDVVIEGHWARPNPQARAPGDAVIVLHGPHAYVSPSWYLDKEAAARVPTWNYAVAHLHGRCSQVSDEDALGGLIARMSAHFEQRVGSDWQFEMERDSHRRQLRGLVGFRFVPSRIELTFKLSQNHPDGNIAAVSDALARQASADAREVATLMRDALRARDGAS</sequence>
<dbReference type="AlphaFoldDB" id="A0A2N3RIJ7"/>
<dbReference type="Proteomes" id="UP000233748">
    <property type="component" value="Unassembled WGS sequence"/>
</dbReference>
<organism evidence="1 3">
    <name type="scientific">Xanthomonas prunicola</name>
    <dbReference type="NCBI Taxonomy" id="2053930"/>
    <lineage>
        <taxon>Bacteria</taxon>
        <taxon>Pseudomonadati</taxon>
        <taxon>Pseudomonadota</taxon>
        <taxon>Gammaproteobacteria</taxon>
        <taxon>Lysobacterales</taxon>
        <taxon>Lysobacteraceae</taxon>
        <taxon>Xanthomonas</taxon>
    </lineage>
</organism>
<dbReference type="EMBL" id="PHKV01000003">
    <property type="protein sequence ID" value="PKV12315.1"/>
    <property type="molecule type" value="Genomic_DNA"/>
</dbReference>
<evidence type="ECO:0000313" key="3">
    <source>
        <dbReference type="Proteomes" id="UP000233720"/>
    </source>
</evidence>
<dbReference type="PIRSF" id="PIRSF010372">
    <property type="entry name" value="PaiB"/>
    <property type="match status" value="1"/>
</dbReference>
<dbReference type="Pfam" id="PF04299">
    <property type="entry name" value="FMN_bind_2"/>
    <property type="match status" value="1"/>
</dbReference>
<evidence type="ECO:0000313" key="4">
    <source>
        <dbReference type="Proteomes" id="UP000233748"/>
    </source>
</evidence>
<evidence type="ECO:0000313" key="2">
    <source>
        <dbReference type="EMBL" id="PKV16592.1"/>
    </source>
</evidence>
<dbReference type="RefSeq" id="WP_101363153.1">
    <property type="nucleotide sequence ID" value="NZ_PHKV01000003.1"/>
</dbReference>
<comment type="caution">
    <text evidence="1">The sequence shown here is derived from an EMBL/GenBank/DDBJ whole genome shotgun (WGS) entry which is preliminary data.</text>
</comment>
<dbReference type="InterPro" id="IPR012349">
    <property type="entry name" value="Split_barrel_FMN-bd"/>
</dbReference>
<dbReference type="SUPFAM" id="SSF50475">
    <property type="entry name" value="FMN-binding split barrel"/>
    <property type="match status" value="1"/>
</dbReference>
<dbReference type="Gene3D" id="2.30.110.10">
    <property type="entry name" value="Electron Transport, Fmn-binding Protein, Chain A"/>
    <property type="match status" value="1"/>
</dbReference>
<name>A0A2N3RIJ7_9XANT</name>
<dbReference type="EMBL" id="PHKW01000003">
    <property type="protein sequence ID" value="PKV16592.1"/>
    <property type="molecule type" value="Genomic_DNA"/>
</dbReference>
<dbReference type="OrthoDB" id="9794948at2"/>
<proteinExistence type="predicted"/>
<gene>
    <name evidence="1" type="ORF">XpruCFBP8353_10215</name>
    <name evidence="2" type="ORF">XpruCFBP8354_10215</name>
</gene>
<reference evidence="3 4" key="1">
    <citation type="submission" date="2017-11" db="EMBL/GenBank/DDBJ databases">
        <title>Xanthomonas prunicola sp. nov., a novel pathogen that affects nectarine (Prunus persica var. nectarine) trees.</title>
        <authorList>
            <person name="Lopez M."/>
            <person name="Lopez-Soriano P."/>
            <person name="Garita-Cambronero J."/>
            <person name="Beltran C."/>
            <person name="Taghouti G."/>
            <person name="Portier P."/>
            <person name="Cubero J."/>
            <person name="Fischer-Le Saux M."/>
            <person name="Marco-Noales E."/>
        </authorList>
    </citation>
    <scope>NUCLEOTIDE SEQUENCE [LARGE SCALE GENOMIC DNA]</scope>
    <source>
        <strain evidence="1 3">CFBP8353</strain>
        <strain evidence="2 4">CFBP8354</strain>
    </source>
</reference>
<dbReference type="Proteomes" id="UP000233720">
    <property type="component" value="Unassembled WGS sequence"/>
</dbReference>
<dbReference type="PANTHER" id="PTHR35802:SF1">
    <property type="entry name" value="PROTEASE SYNTHASE AND SPORULATION PROTEIN PAI 2"/>
    <property type="match status" value="1"/>
</dbReference>
<keyword evidence="4" id="KW-1185">Reference proteome</keyword>
<protein>
    <submittedName>
        <fullName evidence="1">FMN-binding negative transcriptional regulator</fullName>
    </submittedName>
</protein>
<dbReference type="PANTHER" id="PTHR35802">
    <property type="entry name" value="PROTEASE SYNTHASE AND SPORULATION PROTEIN PAI 2"/>
    <property type="match status" value="1"/>
</dbReference>
<evidence type="ECO:0000313" key="1">
    <source>
        <dbReference type="EMBL" id="PKV12315.1"/>
    </source>
</evidence>